<dbReference type="Proteomes" id="UP000824469">
    <property type="component" value="Unassembled WGS sequence"/>
</dbReference>
<keyword evidence="5" id="KW-1185">Reference proteome</keyword>
<dbReference type="PANTHER" id="PTHR11877:SF80">
    <property type="entry name" value="CHALCONE SYNTHASE 1"/>
    <property type="match status" value="1"/>
</dbReference>
<dbReference type="InterPro" id="IPR011141">
    <property type="entry name" value="Polyketide_synthase_type-III"/>
</dbReference>
<feature type="compositionally biased region" description="Polar residues" evidence="2">
    <location>
        <begin position="26"/>
        <end position="38"/>
    </location>
</feature>
<evidence type="ECO:0000313" key="5">
    <source>
        <dbReference type="Proteomes" id="UP000824469"/>
    </source>
</evidence>
<evidence type="ECO:0000313" key="4">
    <source>
        <dbReference type="EMBL" id="KAH9291824.1"/>
    </source>
</evidence>
<name>A0AA38C6G5_TAXCH</name>
<protein>
    <recommendedName>
        <fullName evidence="3">Chalcone/stilbene synthase C-terminal domain-containing protein</fullName>
    </recommendedName>
</protein>
<reference evidence="4 5" key="1">
    <citation type="journal article" date="2021" name="Nat. Plants">
        <title>The Taxus genome provides insights into paclitaxel biosynthesis.</title>
        <authorList>
            <person name="Xiong X."/>
            <person name="Gou J."/>
            <person name="Liao Q."/>
            <person name="Li Y."/>
            <person name="Zhou Q."/>
            <person name="Bi G."/>
            <person name="Li C."/>
            <person name="Du R."/>
            <person name="Wang X."/>
            <person name="Sun T."/>
            <person name="Guo L."/>
            <person name="Liang H."/>
            <person name="Lu P."/>
            <person name="Wu Y."/>
            <person name="Zhang Z."/>
            <person name="Ro D.K."/>
            <person name="Shang Y."/>
            <person name="Huang S."/>
            <person name="Yan J."/>
        </authorList>
    </citation>
    <scope>NUCLEOTIDE SEQUENCE [LARGE SCALE GENOMIC DNA]</scope>
    <source>
        <strain evidence="4">Ta-2019</strain>
    </source>
</reference>
<sequence length="179" mass="19577">MMTQPRSPPSLSAAPPTPTSTVSSARLSSATVPLPSSSERTPFLMWRSPLSNSSLLLSEGAIDGHLREFGLTFHLLKDVPGLISKNIEKALVEAFQQLNISDWNELFWIAHPGGPAILDQVESKLQLDPKKMRATRHILSEYGNMSSACVLFILDEMRKSSSEKGFATIGRRTGDGRSV</sequence>
<feature type="region of interest" description="Disordered" evidence="2">
    <location>
        <begin position="1"/>
        <end position="38"/>
    </location>
</feature>
<evidence type="ECO:0000256" key="1">
    <source>
        <dbReference type="ARBA" id="ARBA00005531"/>
    </source>
</evidence>
<dbReference type="InterPro" id="IPR016039">
    <property type="entry name" value="Thiolase-like"/>
</dbReference>
<feature type="domain" description="Chalcone/stilbene synthase C-terminal" evidence="3">
    <location>
        <begin position="58"/>
        <end position="171"/>
    </location>
</feature>
<gene>
    <name evidence="4" type="ORF">KI387_042989</name>
</gene>
<dbReference type="Pfam" id="PF02797">
    <property type="entry name" value="Chal_sti_synt_C"/>
    <property type="match status" value="1"/>
</dbReference>
<evidence type="ECO:0000256" key="2">
    <source>
        <dbReference type="SAM" id="MobiDB-lite"/>
    </source>
</evidence>
<evidence type="ECO:0000259" key="3">
    <source>
        <dbReference type="Pfam" id="PF02797"/>
    </source>
</evidence>
<dbReference type="EMBL" id="JAHRHJ020003386">
    <property type="protein sequence ID" value="KAH9291824.1"/>
    <property type="molecule type" value="Genomic_DNA"/>
</dbReference>
<comment type="similarity">
    <text evidence="1">Belongs to the thiolase-like superfamily. Chalcone/stilbene synthases family.</text>
</comment>
<organism evidence="4 5">
    <name type="scientific">Taxus chinensis</name>
    <name type="common">Chinese yew</name>
    <name type="synonym">Taxus wallichiana var. chinensis</name>
    <dbReference type="NCBI Taxonomy" id="29808"/>
    <lineage>
        <taxon>Eukaryota</taxon>
        <taxon>Viridiplantae</taxon>
        <taxon>Streptophyta</taxon>
        <taxon>Embryophyta</taxon>
        <taxon>Tracheophyta</taxon>
        <taxon>Spermatophyta</taxon>
        <taxon>Pinopsida</taxon>
        <taxon>Pinidae</taxon>
        <taxon>Conifers II</taxon>
        <taxon>Cupressales</taxon>
        <taxon>Taxaceae</taxon>
        <taxon>Taxus</taxon>
    </lineage>
</organism>
<proteinExistence type="inferred from homology"/>
<accession>A0AA38C6G5</accession>
<feature type="compositionally biased region" description="Low complexity" evidence="2">
    <location>
        <begin position="9"/>
        <end position="25"/>
    </location>
</feature>
<dbReference type="Gene3D" id="3.40.47.10">
    <property type="match status" value="1"/>
</dbReference>
<dbReference type="GO" id="GO:0016747">
    <property type="term" value="F:acyltransferase activity, transferring groups other than amino-acyl groups"/>
    <property type="evidence" value="ECO:0007669"/>
    <property type="project" value="InterPro"/>
</dbReference>
<dbReference type="InterPro" id="IPR012328">
    <property type="entry name" value="Chalcone/stilbene_synt_C"/>
</dbReference>
<dbReference type="FunFam" id="3.40.47.10:FF:000014">
    <property type="entry name" value="Chalcone synthase 1"/>
    <property type="match status" value="1"/>
</dbReference>
<dbReference type="AlphaFoldDB" id="A0AA38C6G5"/>
<comment type="caution">
    <text evidence="4">The sequence shown here is derived from an EMBL/GenBank/DDBJ whole genome shotgun (WGS) entry which is preliminary data.</text>
</comment>
<dbReference type="GO" id="GO:0030639">
    <property type="term" value="P:polyketide biosynthetic process"/>
    <property type="evidence" value="ECO:0007669"/>
    <property type="project" value="TreeGrafter"/>
</dbReference>
<dbReference type="PANTHER" id="PTHR11877">
    <property type="entry name" value="HYDROXYMETHYLGLUTARYL-COA SYNTHASE"/>
    <property type="match status" value="1"/>
</dbReference>
<dbReference type="SUPFAM" id="SSF53901">
    <property type="entry name" value="Thiolase-like"/>
    <property type="match status" value="1"/>
</dbReference>